<feature type="transmembrane region" description="Helical" evidence="1">
    <location>
        <begin position="30"/>
        <end position="50"/>
    </location>
</feature>
<evidence type="ECO:0000313" key="2">
    <source>
        <dbReference type="EMBL" id="NHZ60945.1"/>
    </source>
</evidence>
<sequence length="64" mass="6934">MPFMKNPLLTAVVCFLLASALFFALSSKEYAAGFALAGMFFALTAGKKFLMRNRKNPPSSDAPD</sequence>
<keyword evidence="1" id="KW-1133">Transmembrane helix</keyword>
<dbReference type="RefSeq" id="WP_167235217.1">
    <property type="nucleotide sequence ID" value="NZ_WHJF01000002.1"/>
</dbReference>
<keyword evidence="1" id="KW-0812">Transmembrane</keyword>
<protein>
    <submittedName>
        <fullName evidence="2">Uncharacterized protein</fullName>
    </submittedName>
</protein>
<dbReference type="EMBL" id="WHJF01000002">
    <property type="protein sequence ID" value="NHZ60945.1"/>
    <property type="molecule type" value="Genomic_DNA"/>
</dbReference>
<proteinExistence type="predicted"/>
<name>A0ABX0ME20_9BURK</name>
<accession>A0ABX0ME20</accession>
<evidence type="ECO:0000313" key="3">
    <source>
        <dbReference type="Proteomes" id="UP000610594"/>
    </source>
</evidence>
<gene>
    <name evidence="2" type="ORF">F1735_01240</name>
</gene>
<keyword evidence="3" id="KW-1185">Reference proteome</keyword>
<reference evidence="2 3" key="1">
    <citation type="submission" date="2019-10" db="EMBL/GenBank/DDBJ databases">
        <title>Taxonomy of Antarctic Massilia spp.: description of Massilia rubra sp. nov., Massilia aquatica sp. nov., Massilia mucilaginosa sp. nov., Massilia frigida sp. nov. isolated from streams, lakes and regoliths.</title>
        <authorList>
            <person name="Holochova P."/>
            <person name="Sedlacek I."/>
            <person name="Kralova S."/>
            <person name="Maslanova I."/>
            <person name="Busse H.-J."/>
            <person name="Stankova E."/>
            <person name="Vrbovska V."/>
            <person name="Kovarovic V."/>
            <person name="Bartak M."/>
            <person name="Svec P."/>
            <person name="Pantucek R."/>
        </authorList>
    </citation>
    <scope>NUCLEOTIDE SEQUENCE [LARGE SCALE GENOMIC DNA]</scope>
    <source>
        <strain evidence="2 3">CCM 8694</strain>
    </source>
</reference>
<keyword evidence="1" id="KW-0472">Membrane</keyword>
<evidence type="ECO:0000256" key="1">
    <source>
        <dbReference type="SAM" id="Phobius"/>
    </source>
</evidence>
<comment type="caution">
    <text evidence="2">The sequence shown here is derived from an EMBL/GenBank/DDBJ whole genome shotgun (WGS) entry which is preliminary data.</text>
</comment>
<organism evidence="2 3">
    <name type="scientific">Massilia genomosp. 1</name>
    <dbReference type="NCBI Taxonomy" id="2609280"/>
    <lineage>
        <taxon>Bacteria</taxon>
        <taxon>Pseudomonadati</taxon>
        <taxon>Pseudomonadota</taxon>
        <taxon>Betaproteobacteria</taxon>
        <taxon>Burkholderiales</taxon>
        <taxon>Oxalobacteraceae</taxon>
        <taxon>Telluria group</taxon>
        <taxon>Massilia</taxon>
    </lineage>
</organism>
<dbReference type="Proteomes" id="UP000610594">
    <property type="component" value="Unassembled WGS sequence"/>
</dbReference>